<dbReference type="GO" id="GO:0009231">
    <property type="term" value="P:riboflavin biosynthetic process"/>
    <property type="evidence" value="ECO:0007669"/>
    <property type="project" value="UniProtKB-KW"/>
</dbReference>
<dbReference type="GO" id="GO:0004746">
    <property type="term" value="F:riboflavin synthase activity"/>
    <property type="evidence" value="ECO:0007669"/>
    <property type="project" value="UniProtKB-UniRule"/>
</dbReference>
<gene>
    <name evidence="12" type="ORF">OP10G_2004</name>
</gene>
<evidence type="ECO:0000256" key="1">
    <source>
        <dbReference type="ARBA" id="ARBA00000968"/>
    </source>
</evidence>
<evidence type="ECO:0000256" key="5">
    <source>
        <dbReference type="ARBA" id="ARBA00013950"/>
    </source>
</evidence>
<dbReference type="PIRSF" id="PIRSF000498">
    <property type="entry name" value="Riboflavin_syn_A"/>
    <property type="match status" value="1"/>
</dbReference>
<protein>
    <recommendedName>
        <fullName evidence="5 9">Riboflavin synthase</fullName>
        <ecNumber evidence="4 9">2.5.1.9</ecNumber>
    </recommendedName>
</protein>
<evidence type="ECO:0000256" key="8">
    <source>
        <dbReference type="ARBA" id="ARBA00022737"/>
    </source>
</evidence>
<dbReference type="CDD" id="cd00402">
    <property type="entry name" value="Riboflavin_synthase_like"/>
    <property type="match status" value="1"/>
</dbReference>
<dbReference type="InterPro" id="IPR026017">
    <property type="entry name" value="Lumazine-bd_dom"/>
</dbReference>
<dbReference type="PROSITE" id="PS51177">
    <property type="entry name" value="LUMAZINE_BIND"/>
    <property type="match status" value="2"/>
</dbReference>
<dbReference type="Gene3D" id="2.40.30.20">
    <property type="match status" value="2"/>
</dbReference>
<dbReference type="RefSeq" id="WP_025226052.1">
    <property type="nucleotide sequence ID" value="NZ_CP007139.1"/>
</dbReference>
<keyword evidence="13" id="KW-1185">Reference proteome</keyword>
<feature type="repeat" description="Lumazine-binding" evidence="10">
    <location>
        <begin position="1"/>
        <end position="93"/>
    </location>
</feature>
<dbReference type="EC" id="2.5.1.9" evidence="4 9"/>
<evidence type="ECO:0000256" key="9">
    <source>
        <dbReference type="NCBIfam" id="TIGR00187"/>
    </source>
</evidence>
<dbReference type="PANTHER" id="PTHR21098">
    <property type="entry name" value="RIBOFLAVIN SYNTHASE ALPHA CHAIN"/>
    <property type="match status" value="1"/>
</dbReference>
<keyword evidence="6" id="KW-0686">Riboflavin biosynthesis</keyword>
<keyword evidence="7" id="KW-0808">Transferase</keyword>
<dbReference type="FunFam" id="2.40.30.20:FF:000004">
    <property type="entry name" value="Riboflavin synthase, alpha subunit"/>
    <property type="match status" value="1"/>
</dbReference>
<dbReference type="InterPro" id="IPR001783">
    <property type="entry name" value="Lumazine-bd"/>
</dbReference>
<dbReference type="AlphaFoldDB" id="A0A068NPR3"/>
<comment type="function">
    <text evidence="2">Catalyzes the dismutation of two molecules of 6,7-dimethyl-8-ribityllumazine, resulting in the formation of riboflavin and 5-amino-6-(D-ribitylamino)uracil.</text>
</comment>
<dbReference type="NCBIfam" id="NF006767">
    <property type="entry name" value="PRK09289.1"/>
    <property type="match status" value="1"/>
</dbReference>
<accession>A0A068NPR3</accession>
<feature type="domain" description="Lumazine-binding" evidence="11">
    <location>
        <begin position="1"/>
        <end position="93"/>
    </location>
</feature>
<dbReference type="STRING" id="661478.OP10G_2004"/>
<reference evidence="12 13" key="1">
    <citation type="journal article" date="2014" name="PLoS ONE">
        <title>The first complete genome sequence of the class fimbriimonadia in the phylum armatimonadetes.</title>
        <authorList>
            <person name="Hu Z.Y."/>
            <person name="Wang Y.Z."/>
            <person name="Im W.T."/>
            <person name="Wang S.Y."/>
            <person name="Zhao G.P."/>
            <person name="Zheng H.J."/>
            <person name="Quan Z.X."/>
        </authorList>
    </citation>
    <scope>NUCLEOTIDE SEQUENCE [LARGE SCALE GENOMIC DNA]</scope>
    <source>
        <strain evidence="12">Gsoil 348</strain>
    </source>
</reference>
<dbReference type="SUPFAM" id="SSF63380">
    <property type="entry name" value="Riboflavin synthase domain-like"/>
    <property type="match status" value="2"/>
</dbReference>
<keyword evidence="8" id="KW-0677">Repeat</keyword>
<dbReference type="EMBL" id="CP007139">
    <property type="protein sequence ID" value="AIE85372.1"/>
    <property type="molecule type" value="Genomic_DNA"/>
</dbReference>
<dbReference type="InterPro" id="IPR023366">
    <property type="entry name" value="ATP_synth_asu-like_sf"/>
</dbReference>
<evidence type="ECO:0000256" key="4">
    <source>
        <dbReference type="ARBA" id="ARBA00012827"/>
    </source>
</evidence>
<dbReference type="NCBIfam" id="TIGR00187">
    <property type="entry name" value="ribE"/>
    <property type="match status" value="1"/>
</dbReference>
<evidence type="ECO:0000256" key="3">
    <source>
        <dbReference type="ARBA" id="ARBA00004887"/>
    </source>
</evidence>
<dbReference type="Pfam" id="PF00677">
    <property type="entry name" value="Lum_binding"/>
    <property type="match status" value="2"/>
</dbReference>
<evidence type="ECO:0000259" key="11">
    <source>
        <dbReference type="PROSITE" id="PS51177"/>
    </source>
</evidence>
<dbReference type="OrthoDB" id="9788537at2"/>
<dbReference type="eggNOG" id="COG0307">
    <property type="taxonomic scope" value="Bacteria"/>
</dbReference>
<dbReference type="PANTHER" id="PTHR21098:SF12">
    <property type="entry name" value="RIBOFLAVIN SYNTHASE"/>
    <property type="match status" value="1"/>
</dbReference>
<dbReference type="InterPro" id="IPR017938">
    <property type="entry name" value="Riboflavin_synthase-like_b-brl"/>
</dbReference>
<proteinExistence type="predicted"/>
<evidence type="ECO:0000256" key="7">
    <source>
        <dbReference type="ARBA" id="ARBA00022679"/>
    </source>
</evidence>
<sequence length="198" mass="20998">MFTGIVQAVGQVRAVEAAALVVDAPPSFGRGGFDLGESVAVNGCCLTVIASDGPLTFDVSPETWRRTSLACLRSSDPVNLERAMSADGRFGGHIVQGHVDATGGIVSLSAQGEFTVLRVQAPAEYDRYLIDKGSITVDGISLTVVEPKEGAFDVWLVPHTLSNTNLHARRPGDGVNLEFDVIAKYVEKLVGRTINQTS</sequence>
<dbReference type="KEGG" id="fgi:OP10G_2004"/>
<dbReference type="HOGENOM" id="CLU_034388_2_0_0"/>
<evidence type="ECO:0000256" key="6">
    <source>
        <dbReference type="ARBA" id="ARBA00022619"/>
    </source>
</evidence>
<name>A0A068NPR3_FIMGI</name>
<dbReference type="Proteomes" id="UP000027982">
    <property type="component" value="Chromosome"/>
</dbReference>
<comment type="catalytic activity">
    <reaction evidence="1">
        <text>2 6,7-dimethyl-8-(1-D-ribityl)lumazine + H(+) = 5-amino-6-(D-ribitylamino)uracil + riboflavin</text>
        <dbReference type="Rhea" id="RHEA:20772"/>
        <dbReference type="ChEBI" id="CHEBI:15378"/>
        <dbReference type="ChEBI" id="CHEBI:15934"/>
        <dbReference type="ChEBI" id="CHEBI:57986"/>
        <dbReference type="ChEBI" id="CHEBI:58201"/>
        <dbReference type="EC" id="2.5.1.9"/>
    </reaction>
</comment>
<evidence type="ECO:0000313" key="12">
    <source>
        <dbReference type="EMBL" id="AIE85372.1"/>
    </source>
</evidence>
<feature type="domain" description="Lumazine-binding" evidence="11">
    <location>
        <begin position="94"/>
        <end position="190"/>
    </location>
</feature>
<comment type="pathway">
    <text evidence="3">Cofactor biosynthesis; riboflavin biosynthesis; riboflavin from 2-hydroxy-3-oxobutyl phosphate and 5-amino-6-(D-ribitylamino)uracil: step 2/2.</text>
</comment>
<evidence type="ECO:0000256" key="2">
    <source>
        <dbReference type="ARBA" id="ARBA00002803"/>
    </source>
</evidence>
<evidence type="ECO:0000256" key="10">
    <source>
        <dbReference type="PROSITE-ProRule" id="PRU00524"/>
    </source>
</evidence>
<feature type="repeat" description="Lumazine-binding" evidence="10">
    <location>
        <begin position="94"/>
        <end position="190"/>
    </location>
</feature>
<evidence type="ECO:0000313" key="13">
    <source>
        <dbReference type="Proteomes" id="UP000027982"/>
    </source>
</evidence>
<organism evidence="12 13">
    <name type="scientific">Fimbriimonas ginsengisoli Gsoil 348</name>
    <dbReference type="NCBI Taxonomy" id="661478"/>
    <lineage>
        <taxon>Bacteria</taxon>
        <taxon>Bacillati</taxon>
        <taxon>Armatimonadota</taxon>
        <taxon>Fimbriimonadia</taxon>
        <taxon>Fimbriimonadales</taxon>
        <taxon>Fimbriimonadaceae</taxon>
        <taxon>Fimbriimonas</taxon>
    </lineage>
</organism>